<gene>
    <name evidence="2" type="ORF">VSH64_36095</name>
</gene>
<dbReference type="InterPro" id="IPR029058">
    <property type="entry name" value="AB_hydrolase_fold"/>
</dbReference>
<evidence type="ECO:0000259" key="1">
    <source>
        <dbReference type="Pfam" id="PF12697"/>
    </source>
</evidence>
<dbReference type="PRINTS" id="PR00111">
    <property type="entry name" value="ABHYDROLASE"/>
</dbReference>
<evidence type="ECO:0000313" key="3">
    <source>
        <dbReference type="Proteomes" id="UP001330812"/>
    </source>
</evidence>
<dbReference type="PANTHER" id="PTHR46438:SF11">
    <property type="entry name" value="LIPASE-RELATED"/>
    <property type="match status" value="1"/>
</dbReference>
<dbReference type="PANTHER" id="PTHR46438">
    <property type="entry name" value="ALPHA/BETA-HYDROLASES SUPERFAMILY PROTEIN"/>
    <property type="match status" value="1"/>
</dbReference>
<keyword evidence="3" id="KW-1185">Reference proteome</keyword>
<dbReference type="InterPro" id="IPR000073">
    <property type="entry name" value="AB_hydrolase_1"/>
</dbReference>
<dbReference type="EMBL" id="CP142149">
    <property type="protein sequence ID" value="WSE28223.1"/>
    <property type="molecule type" value="Genomic_DNA"/>
</dbReference>
<reference evidence="2 3" key="1">
    <citation type="journal article" date="2015" name="Int. J. Syst. Evol. Microbiol.">
        <title>Amycolatopsis rhabdoformis sp. nov., an actinomycete isolated from a tropical forest soil.</title>
        <authorList>
            <person name="Souza W.R."/>
            <person name="Silva R.E."/>
            <person name="Goodfellow M."/>
            <person name="Busarakam K."/>
            <person name="Figueiro F.S."/>
            <person name="Ferreira D."/>
            <person name="Rodrigues-Filho E."/>
            <person name="Moraes L.A.B."/>
            <person name="Zucchi T.D."/>
        </authorList>
    </citation>
    <scope>NUCLEOTIDE SEQUENCE [LARGE SCALE GENOMIC DNA]</scope>
    <source>
        <strain evidence="2 3">NCIMB 14900</strain>
    </source>
</reference>
<feature type="domain" description="AB hydrolase-1" evidence="1">
    <location>
        <begin position="15"/>
        <end position="253"/>
    </location>
</feature>
<proteinExistence type="predicted"/>
<dbReference type="RefSeq" id="WP_326567227.1">
    <property type="nucleotide sequence ID" value="NZ_CP142149.1"/>
</dbReference>
<protein>
    <submittedName>
        <fullName evidence="2">Alpha/beta fold hydrolase</fullName>
    </submittedName>
</protein>
<keyword evidence="2" id="KW-0378">Hydrolase</keyword>
<accession>A0ABZ1I3T1</accession>
<evidence type="ECO:0000313" key="2">
    <source>
        <dbReference type="EMBL" id="WSE28223.1"/>
    </source>
</evidence>
<organism evidence="2 3">
    <name type="scientific">Amycolatopsis rhabdoformis</name>
    <dbReference type="NCBI Taxonomy" id="1448059"/>
    <lineage>
        <taxon>Bacteria</taxon>
        <taxon>Bacillati</taxon>
        <taxon>Actinomycetota</taxon>
        <taxon>Actinomycetes</taxon>
        <taxon>Pseudonocardiales</taxon>
        <taxon>Pseudonocardiaceae</taxon>
        <taxon>Amycolatopsis</taxon>
    </lineage>
</organism>
<dbReference type="Proteomes" id="UP001330812">
    <property type="component" value="Chromosome"/>
</dbReference>
<dbReference type="GO" id="GO:0016787">
    <property type="term" value="F:hydrolase activity"/>
    <property type="evidence" value="ECO:0007669"/>
    <property type="project" value="UniProtKB-KW"/>
</dbReference>
<dbReference type="Pfam" id="PF12697">
    <property type="entry name" value="Abhydrolase_6"/>
    <property type="match status" value="1"/>
</dbReference>
<sequence>MDDVVYTRAGSGAPLVLIHGVGHRRQAWDPVLPLITPHRDVIAVDLPGFGESPHREGAYGVAPALELFAKLFLDLGLERPHVAGNSLGGLLSLELAKAGLVRSATALSPAGLWTPLQQHYALTVLRTLRTLARHTPERSIRRLATTGAGRTALTGMIYGKPERLAAQVIVDDVRALAGSEGFAPTLAQARGGFRFTGPVRADVPVTIAWAEHDRVLARPKAAALAAVAPHARLLTLPGCGHVPMGDAPGVVARVLLDGSENGG</sequence>
<dbReference type="Gene3D" id="3.40.50.1820">
    <property type="entry name" value="alpha/beta hydrolase"/>
    <property type="match status" value="1"/>
</dbReference>
<dbReference type="SUPFAM" id="SSF53474">
    <property type="entry name" value="alpha/beta-Hydrolases"/>
    <property type="match status" value="1"/>
</dbReference>
<name>A0ABZ1I3T1_9PSEU</name>